<dbReference type="GO" id="GO:0005198">
    <property type="term" value="F:structural molecule activity"/>
    <property type="evidence" value="ECO:0007669"/>
    <property type="project" value="InterPro"/>
</dbReference>
<dbReference type="RefSeq" id="WP_136004444.1">
    <property type="nucleotide sequence ID" value="NZ_SRYR01000001.1"/>
</dbReference>
<protein>
    <submittedName>
        <fullName evidence="6">Flagellar hook-associated protein 3</fullName>
    </submittedName>
</protein>
<dbReference type="EMBL" id="SRYR01000001">
    <property type="protein sequence ID" value="TGY43776.1"/>
    <property type="molecule type" value="Genomic_DNA"/>
</dbReference>
<comment type="caution">
    <text evidence="6">The sequence shown here is derived from an EMBL/GenBank/DDBJ whole genome shotgun (WGS) entry which is preliminary data.</text>
</comment>
<evidence type="ECO:0000256" key="3">
    <source>
        <dbReference type="ARBA" id="ARBA00023143"/>
    </source>
</evidence>
<feature type="domain" description="Flagellin C-terminal" evidence="5">
    <location>
        <begin position="248"/>
        <end position="330"/>
    </location>
</feature>
<dbReference type="GO" id="GO:0009424">
    <property type="term" value="C:bacterial-type flagellum hook"/>
    <property type="evidence" value="ECO:0007669"/>
    <property type="project" value="InterPro"/>
</dbReference>
<dbReference type="PANTHER" id="PTHR42792:SF1">
    <property type="entry name" value="FLAGELLAR HOOK-ASSOCIATED PROTEIN 3"/>
    <property type="match status" value="1"/>
</dbReference>
<organism evidence="6 7">
    <name type="scientific">Clostridium sartagoforme</name>
    <dbReference type="NCBI Taxonomy" id="84031"/>
    <lineage>
        <taxon>Bacteria</taxon>
        <taxon>Bacillati</taxon>
        <taxon>Bacillota</taxon>
        <taxon>Clostridia</taxon>
        <taxon>Eubacteriales</taxon>
        <taxon>Clostridiaceae</taxon>
        <taxon>Clostridium</taxon>
    </lineage>
</organism>
<dbReference type="Pfam" id="PF00669">
    <property type="entry name" value="Flagellin_N"/>
    <property type="match status" value="1"/>
</dbReference>
<keyword evidence="7" id="KW-1185">Reference proteome</keyword>
<keyword evidence="6" id="KW-0969">Cilium</keyword>
<comment type="similarity">
    <text evidence="2">Belongs to the bacterial flagellin family.</text>
</comment>
<dbReference type="OrthoDB" id="9758307at2"/>
<name>A0A4S2DN50_9CLOT</name>
<dbReference type="GO" id="GO:0071973">
    <property type="term" value="P:bacterial-type flagellum-dependent cell motility"/>
    <property type="evidence" value="ECO:0007669"/>
    <property type="project" value="InterPro"/>
</dbReference>
<dbReference type="AlphaFoldDB" id="A0A4S2DN50"/>
<dbReference type="Gene3D" id="1.20.1330.10">
    <property type="entry name" value="f41 fragment of flagellin, N-terminal domain"/>
    <property type="match status" value="1"/>
</dbReference>
<proteinExistence type="inferred from homology"/>
<dbReference type="Proteomes" id="UP000306888">
    <property type="component" value="Unassembled WGS sequence"/>
</dbReference>
<feature type="domain" description="Flagellin N-terminal" evidence="4">
    <location>
        <begin position="3"/>
        <end position="138"/>
    </location>
</feature>
<dbReference type="NCBIfam" id="TIGR02550">
    <property type="entry name" value="flagell_flgL"/>
    <property type="match status" value="1"/>
</dbReference>
<keyword evidence="6" id="KW-0966">Cell projection</keyword>
<sequence>MRITNQMMSKSFLRDLGRNQNSMKKLNDQLTSGKEIRRPSDNPFKVARTMQLSRDISTNVQYNENIKDTTNWLDTTDTALEQLGNSLQRFRELMVSAGNAGYGTDEKKAIKDEMNEKVNEITQILNSNFDGKYIFGGTKGNSKPVGSTKDITTGNNYIYLSGKDGEVLNLNDTDEMVQNQISMIGRKLTVEVSQGVTMDYNVSATDLLLFKDKNGKEINTMDLLKDITNNVASEDPTESSKITNENLKDIDEVITNLLKVRAEVGAKQNRMDSAASQNEEQNFNLKDILSQTEDIDFAEKTIEATVAQSVYMASLQVSAKVIQPSLLDFLR</sequence>
<dbReference type="InterPro" id="IPR046358">
    <property type="entry name" value="Flagellin_C"/>
</dbReference>
<accession>A0A4S2DN50</accession>
<dbReference type="Pfam" id="PF00700">
    <property type="entry name" value="Flagellin_C"/>
    <property type="match status" value="1"/>
</dbReference>
<dbReference type="InterPro" id="IPR001029">
    <property type="entry name" value="Flagellin_N"/>
</dbReference>
<evidence type="ECO:0000313" key="6">
    <source>
        <dbReference type="EMBL" id="TGY43776.1"/>
    </source>
</evidence>
<dbReference type="InterPro" id="IPR013384">
    <property type="entry name" value="Flagell_FlgL"/>
</dbReference>
<dbReference type="InterPro" id="IPR001492">
    <property type="entry name" value="Flagellin"/>
</dbReference>
<evidence type="ECO:0000313" key="7">
    <source>
        <dbReference type="Proteomes" id="UP000306888"/>
    </source>
</evidence>
<evidence type="ECO:0000256" key="1">
    <source>
        <dbReference type="ARBA" id="ARBA00004365"/>
    </source>
</evidence>
<reference evidence="6 7" key="1">
    <citation type="submission" date="2019-04" db="EMBL/GenBank/DDBJ databases">
        <title>Microbes associate with the intestines of laboratory mice.</title>
        <authorList>
            <person name="Navarre W."/>
            <person name="Wong E."/>
            <person name="Huang K."/>
            <person name="Tropini C."/>
            <person name="Ng K."/>
            <person name="Yu B."/>
        </authorList>
    </citation>
    <scope>NUCLEOTIDE SEQUENCE [LARGE SCALE GENOMIC DNA]</scope>
    <source>
        <strain evidence="6 7">NM50_B9-20</strain>
    </source>
</reference>
<evidence type="ECO:0000259" key="5">
    <source>
        <dbReference type="Pfam" id="PF00700"/>
    </source>
</evidence>
<evidence type="ECO:0000256" key="2">
    <source>
        <dbReference type="ARBA" id="ARBA00005709"/>
    </source>
</evidence>
<gene>
    <name evidence="6" type="primary">flgL</name>
    <name evidence="6" type="ORF">E5347_02870</name>
</gene>
<comment type="subcellular location">
    <subcellularLocation>
        <location evidence="1">Bacterial flagellum</location>
    </subcellularLocation>
</comment>
<dbReference type="PANTHER" id="PTHR42792">
    <property type="entry name" value="FLAGELLIN"/>
    <property type="match status" value="1"/>
</dbReference>
<evidence type="ECO:0000259" key="4">
    <source>
        <dbReference type="Pfam" id="PF00669"/>
    </source>
</evidence>
<dbReference type="SUPFAM" id="SSF64518">
    <property type="entry name" value="Phase 1 flagellin"/>
    <property type="match status" value="1"/>
</dbReference>
<keyword evidence="3" id="KW-0975">Bacterial flagellum</keyword>
<keyword evidence="6" id="KW-0282">Flagellum</keyword>